<comment type="caution">
    <text evidence="2">The sequence shown here is derived from an EMBL/GenBank/DDBJ whole genome shotgun (WGS) entry which is preliminary data.</text>
</comment>
<dbReference type="InterPro" id="IPR016181">
    <property type="entry name" value="Acyl_CoA_acyltransferase"/>
</dbReference>
<proteinExistence type="predicted"/>
<dbReference type="GO" id="GO:0016747">
    <property type="term" value="F:acyltransferase activity, transferring groups other than amino-acyl groups"/>
    <property type="evidence" value="ECO:0007669"/>
    <property type="project" value="InterPro"/>
</dbReference>
<evidence type="ECO:0000259" key="1">
    <source>
        <dbReference type="PROSITE" id="PS51186"/>
    </source>
</evidence>
<dbReference type="Pfam" id="PF13302">
    <property type="entry name" value="Acetyltransf_3"/>
    <property type="match status" value="1"/>
</dbReference>
<dbReference type="AlphaFoldDB" id="A0AA42BWE2"/>
<dbReference type="InterPro" id="IPR051531">
    <property type="entry name" value="N-acetyltransferase"/>
</dbReference>
<feature type="domain" description="N-acetyltransferase" evidence="1">
    <location>
        <begin position="10"/>
        <end position="169"/>
    </location>
</feature>
<gene>
    <name evidence="2" type="ORF">N1028_18885</name>
</gene>
<dbReference type="PANTHER" id="PTHR43792">
    <property type="entry name" value="GNAT FAMILY, PUTATIVE (AFU_ORTHOLOGUE AFUA_3G00765)-RELATED-RELATED"/>
    <property type="match status" value="1"/>
</dbReference>
<evidence type="ECO:0000313" key="3">
    <source>
        <dbReference type="Proteomes" id="UP001165587"/>
    </source>
</evidence>
<keyword evidence="3" id="KW-1185">Reference proteome</keyword>
<protein>
    <submittedName>
        <fullName evidence="2">GNAT family N-acetyltransferase</fullName>
    </submittedName>
</protein>
<sequence length="174" mass="19182">MATPDPTARLRFREMDSADLDDLAALLGDAGVMRYYPATKTREGAAAWIRWTQGNYARYGHGLWIIETHEGAFVGDCGLTWQQVNGVPELEVGYHVRSELHGQGYATEAATACVEFARGHSEAEALVAIIHPDNRASERVAEKLGMVRVADDLGESFPRRVLRMPLRRSPADAS</sequence>
<organism evidence="2 3">
    <name type="scientific">Herbiconiux oxytropis</name>
    <dbReference type="NCBI Taxonomy" id="2970915"/>
    <lineage>
        <taxon>Bacteria</taxon>
        <taxon>Bacillati</taxon>
        <taxon>Actinomycetota</taxon>
        <taxon>Actinomycetes</taxon>
        <taxon>Micrococcales</taxon>
        <taxon>Microbacteriaceae</taxon>
        <taxon>Herbiconiux</taxon>
    </lineage>
</organism>
<dbReference type="InterPro" id="IPR000182">
    <property type="entry name" value="GNAT_dom"/>
</dbReference>
<dbReference type="Gene3D" id="3.40.630.30">
    <property type="match status" value="1"/>
</dbReference>
<accession>A0AA42BWE2</accession>
<dbReference type="SUPFAM" id="SSF55729">
    <property type="entry name" value="Acyl-CoA N-acyltransferases (Nat)"/>
    <property type="match status" value="1"/>
</dbReference>
<name>A0AA42BWE2_9MICO</name>
<dbReference type="Proteomes" id="UP001165587">
    <property type="component" value="Unassembled WGS sequence"/>
</dbReference>
<reference evidence="2" key="1">
    <citation type="submission" date="2022-08" db="EMBL/GenBank/DDBJ databases">
        <authorList>
            <person name="Deng Y."/>
            <person name="Han X.-F."/>
            <person name="Zhang Y.-Q."/>
        </authorList>
    </citation>
    <scope>NUCLEOTIDE SEQUENCE</scope>
    <source>
        <strain evidence="2">CPCC 203407</strain>
    </source>
</reference>
<dbReference type="PANTHER" id="PTHR43792:SF1">
    <property type="entry name" value="N-ACETYLTRANSFERASE DOMAIN-CONTAINING PROTEIN"/>
    <property type="match status" value="1"/>
</dbReference>
<dbReference type="RefSeq" id="WP_259531070.1">
    <property type="nucleotide sequence ID" value="NZ_JANLCK010000017.1"/>
</dbReference>
<dbReference type="PROSITE" id="PS51186">
    <property type="entry name" value="GNAT"/>
    <property type="match status" value="1"/>
</dbReference>
<dbReference type="EMBL" id="JANLCK010000017">
    <property type="protein sequence ID" value="MCS5727969.1"/>
    <property type="molecule type" value="Genomic_DNA"/>
</dbReference>
<evidence type="ECO:0000313" key="2">
    <source>
        <dbReference type="EMBL" id="MCS5727969.1"/>
    </source>
</evidence>